<sequence length="523" mass="55988">MAGETTIRSLLVRLGVKTDDKKLAKFDQSIDKAKRNMAIAGTAAVGLVAGIAAIVVKAAQYGDAMAKNARMTSHTVTGLQEMDYVFQRSGSTLSAYIAAQRRFPKMLRDAKRGLSTSTDTLKELNLSYKDLIDLSPEDAFTRVADALKGVDNDMTRAALAQEVFGRGGMEILKIVNDQENSVASLREEARALGYIMSEETAKASEEMVDRLLDLKMMGLGVRNMFADSLIPKTNEYLTLARDWYVANRNLIEQRVDKMAERIANGIERVAKFGRKLDEVAQSFGGWKKVLTPIVTAVGVLATAQFVAPLITAAGSMASMAAAAGVASIAVGATLVGGLIVVLALIVEIALVMDDFNIALQGGDAMLTDTVQTWLSYRDALMESHGLLGASLLAMAEMNPWAAKIRDSWFSIEKYLGGSWGYIKKMVGVANKISPYLELVSPVAYLQGTTQRAARSMGEGLAGKAVSGSKGAAPELYGGKRVSVAGTTVNIYGVEGAAEARNVITREINLKQRQAAAALSGSEY</sequence>
<proteinExistence type="predicted"/>
<evidence type="ECO:0000256" key="1">
    <source>
        <dbReference type="SAM" id="Phobius"/>
    </source>
</evidence>
<protein>
    <submittedName>
        <fullName evidence="2">Putative tail tape measure protein</fullName>
    </submittedName>
</protein>
<gene>
    <name evidence="2" type="ORF">MM171B01052_0012</name>
</gene>
<feature type="transmembrane region" description="Helical" evidence="1">
    <location>
        <begin position="289"/>
        <end position="313"/>
    </location>
</feature>
<keyword evidence="1" id="KW-1133">Transmembrane helix</keyword>
<accession>A0A6M3M6D5</accession>
<feature type="transmembrane region" description="Helical" evidence="1">
    <location>
        <begin position="37"/>
        <end position="56"/>
    </location>
</feature>
<dbReference type="AlphaFoldDB" id="A0A6M3M6D5"/>
<name>A0A6M3M6D5_9ZZZZ</name>
<keyword evidence="1" id="KW-0812">Transmembrane</keyword>
<feature type="transmembrane region" description="Helical" evidence="1">
    <location>
        <begin position="319"/>
        <end position="346"/>
    </location>
</feature>
<dbReference type="EMBL" id="MT143811">
    <property type="protein sequence ID" value="QJB02858.1"/>
    <property type="molecule type" value="Genomic_DNA"/>
</dbReference>
<evidence type="ECO:0000313" key="2">
    <source>
        <dbReference type="EMBL" id="QJB02858.1"/>
    </source>
</evidence>
<organism evidence="2">
    <name type="scientific">viral metagenome</name>
    <dbReference type="NCBI Taxonomy" id="1070528"/>
    <lineage>
        <taxon>unclassified sequences</taxon>
        <taxon>metagenomes</taxon>
        <taxon>organismal metagenomes</taxon>
    </lineage>
</organism>
<keyword evidence="1" id="KW-0472">Membrane</keyword>
<reference evidence="2" key="1">
    <citation type="submission" date="2020-03" db="EMBL/GenBank/DDBJ databases">
        <title>The deep terrestrial virosphere.</title>
        <authorList>
            <person name="Holmfeldt K."/>
            <person name="Nilsson E."/>
            <person name="Simone D."/>
            <person name="Lopez-Fernandez M."/>
            <person name="Wu X."/>
            <person name="de Brujin I."/>
            <person name="Lundin D."/>
            <person name="Andersson A."/>
            <person name="Bertilsson S."/>
            <person name="Dopson M."/>
        </authorList>
    </citation>
    <scope>NUCLEOTIDE SEQUENCE</scope>
    <source>
        <strain evidence="2">MM171B01052</strain>
    </source>
</reference>